<evidence type="ECO:0000256" key="1">
    <source>
        <dbReference type="SAM" id="MobiDB-lite"/>
    </source>
</evidence>
<keyword evidence="3" id="KW-0614">Plasmid</keyword>
<dbReference type="SMART" id="SM00749">
    <property type="entry name" value="BON"/>
    <property type="match status" value="1"/>
</dbReference>
<protein>
    <submittedName>
        <fullName evidence="3">BON domain-containing protein</fullName>
    </submittedName>
</protein>
<reference evidence="3" key="1">
    <citation type="submission" date="2024-06" db="EMBL/GenBank/DDBJ databases">
        <authorList>
            <person name="Li T."/>
            <person name="Gao R."/>
        </authorList>
    </citation>
    <scope>NUCLEOTIDE SEQUENCE</scope>
    <source>
        <strain evidence="3">ZPR3</strain>
        <plasmid evidence="3">unnamed2</plasmid>
    </source>
</reference>
<proteinExistence type="predicted"/>
<evidence type="ECO:0000313" key="3">
    <source>
        <dbReference type="EMBL" id="XBT97385.1"/>
    </source>
</evidence>
<sequence>MTQPRKSKILPREEDYRDYQDRDNRDGWPYSDESGLSSPDPEKRGYGTTPANFDEEPNSGVIGDTADADGLEEDTAHTIGPLPPSRIDDDELEATITERLIESKDIDADSIEVHADSGVVTLEGSVETQAVAEQAEALGLSTPGVVKVHNNLKTISVDSHIPPDV</sequence>
<feature type="domain" description="BON" evidence="2">
    <location>
        <begin position="88"/>
        <end position="156"/>
    </location>
</feature>
<dbReference type="InterPro" id="IPR007055">
    <property type="entry name" value="BON_dom"/>
</dbReference>
<name>A0AAU7S4K6_9HYPH</name>
<dbReference type="AlphaFoldDB" id="A0AAU7S4K6"/>
<gene>
    <name evidence="3" type="ORF">ABM479_29400</name>
</gene>
<dbReference type="InterPro" id="IPR014004">
    <property type="entry name" value="Transpt-assoc_nodulatn_dom_bac"/>
</dbReference>
<accession>A0AAU7S4K6</accession>
<dbReference type="Pfam" id="PF04972">
    <property type="entry name" value="BON"/>
    <property type="match status" value="1"/>
</dbReference>
<dbReference type="RefSeq" id="WP_349962452.1">
    <property type="nucleotide sequence ID" value="NZ_CP157962.1"/>
</dbReference>
<organism evidence="3">
    <name type="scientific">Rhizobium sp. ZPR3</name>
    <dbReference type="NCBI Taxonomy" id="3158967"/>
    <lineage>
        <taxon>Bacteria</taxon>
        <taxon>Pseudomonadati</taxon>
        <taxon>Pseudomonadota</taxon>
        <taxon>Alphaproteobacteria</taxon>
        <taxon>Hyphomicrobiales</taxon>
        <taxon>Rhizobiaceae</taxon>
        <taxon>Rhizobium/Agrobacterium group</taxon>
        <taxon>Rhizobium</taxon>
    </lineage>
</organism>
<evidence type="ECO:0000259" key="2">
    <source>
        <dbReference type="PROSITE" id="PS50914"/>
    </source>
</evidence>
<dbReference type="Gene3D" id="3.30.1340.30">
    <property type="match status" value="1"/>
</dbReference>
<feature type="compositionally biased region" description="Basic and acidic residues" evidence="1">
    <location>
        <begin position="10"/>
        <end position="26"/>
    </location>
</feature>
<dbReference type="PROSITE" id="PS50914">
    <property type="entry name" value="BON"/>
    <property type="match status" value="1"/>
</dbReference>
<dbReference type="EMBL" id="CP157962">
    <property type="protein sequence ID" value="XBT97385.1"/>
    <property type="molecule type" value="Genomic_DNA"/>
</dbReference>
<geneLocation type="plasmid" evidence="3">
    <name>unnamed2</name>
</geneLocation>
<feature type="region of interest" description="Disordered" evidence="1">
    <location>
        <begin position="1"/>
        <end position="90"/>
    </location>
</feature>